<keyword evidence="4" id="KW-1185">Reference proteome</keyword>
<dbReference type="PANTHER" id="PTHR23028:SF134">
    <property type="entry name" value="PUTATIVE (AFU_ORTHOLOGUE AFUA_4G08520)-RELATED"/>
    <property type="match status" value="1"/>
</dbReference>
<proteinExistence type="predicted"/>
<feature type="transmembrane region" description="Helical" evidence="1">
    <location>
        <begin position="426"/>
        <end position="445"/>
    </location>
</feature>
<organism evidence="3 4">
    <name type="scientific">Lecanosticta acicola</name>
    <dbReference type="NCBI Taxonomy" id="111012"/>
    <lineage>
        <taxon>Eukaryota</taxon>
        <taxon>Fungi</taxon>
        <taxon>Dikarya</taxon>
        <taxon>Ascomycota</taxon>
        <taxon>Pezizomycotina</taxon>
        <taxon>Dothideomycetes</taxon>
        <taxon>Dothideomycetidae</taxon>
        <taxon>Mycosphaerellales</taxon>
        <taxon>Mycosphaerellaceae</taxon>
        <taxon>Lecanosticta</taxon>
    </lineage>
</organism>
<dbReference type="InterPro" id="IPR050879">
    <property type="entry name" value="Acyltransferase_3"/>
</dbReference>
<evidence type="ECO:0000256" key="1">
    <source>
        <dbReference type="SAM" id="Phobius"/>
    </source>
</evidence>
<dbReference type="Pfam" id="PF01757">
    <property type="entry name" value="Acyl_transf_3"/>
    <property type="match status" value="1"/>
</dbReference>
<evidence type="ECO:0000313" key="3">
    <source>
        <dbReference type="EMBL" id="CAK4034291.1"/>
    </source>
</evidence>
<feature type="transmembrane region" description="Helical" evidence="1">
    <location>
        <begin position="270"/>
        <end position="287"/>
    </location>
</feature>
<feature type="transmembrane region" description="Helical" evidence="1">
    <location>
        <begin position="191"/>
        <end position="210"/>
    </location>
</feature>
<dbReference type="InterPro" id="IPR002656">
    <property type="entry name" value="Acyl_transf_3_dom"/>
</dbReference>
<comment type="caution">
    <text evidence="3">The sequence shown here is derived from an EMBL/GenBank/DDBJ whole genome shotgun (WGS) entry which is preliminary data.</text>
</comment>
<evidence type="ECO:0000313" key="4">
    <source>
        <dbReference type="Proteomes" id="UP001296104"/>
    </source>
</evidence>
<dbReference type="EMBL" id="CAVMBE010000111">
    <property type="protein sequence ID" value="CAK4034291.1"/>
    <property type="molecule type" value="Genomic_DNA"/>
</dbReference>
<gene>
    <name evidence="3" type="ORF">LECACI_7A009449</name>
</gene>
<reference evidence="3" key="1">
    <citation type="submission" date="2023-11" db="EMBL/GenBank/DDBJ databases">
        <authorList>
            <person name="Alioto T."/>
            <person name="Alioto T."/>
            <person name="Gomez Garrido J."/>
        </authorList>
    </citation>
    <scope>NUCLEOTIDE SEQUENCE</scope>
</reference>
<dbReference type="PANTHER" id="PTHR23028">
    <property type="entry name" value="ACETYLTRANSFERASE"/>
    <property type="match status" value="1"/>
</dbReference>
<keyword evidence="1" id="KW-1133">Transmembrane helix</keyword>
<dbReference type="Proteomes" id="UP001296104">
    <property type="component" value="Unassembled WGS sequence"/>
</dbReference>
<sequence>MMERDGDESARLMETFTIHDADADAHQDEEALLHNIDWKSAPRTLAAHGLHMLSRTAIRLLQLPARVRELGYADTLRVVFDYPSPALELRSTAWLDGLRGLAAFEVFIFHNIDGWIDRTLSYGTGKYSSPAWYYAPFIRTIYGSGDAAVCIFFAISGYVLTYKMLRIMRQQRYDDLLTTVSSAVFRRGIRLYMPVFIETLTLMLACRLLGLPTPGVYALEPTFWMELKSWFLSFGHLLLPLRYPDRWDALLNRYDGAISWTIPLEYHGSLYVYLSIVFLARVPSVVIRRILIFAMVAQNFCKDDWIAAQFLMGMAFADYQIERELSEPKVSRRPWLRPLVTWGFFLFGFYLAGLPGARGRNEYERDPRVFPRPYYDWLAQPIASLGLYLDRQTDRYFQCFAGMCLLIGIGEIASLKRGLETRFVQYLGRISFGLYLCHIFLRAWMAPLLGAKIWISAVGLDPSIEYSKRSSAENGRLFIAYVLTMIPATCVNFIVGGLFRRYLDQPAIDAGRNFERWCLSFGKKDGLPVLNGGATAPGPPLQMQEVDVADRAGRAVYE</sequence>
<feature type="domain" description="Acyltransferase 3" evidence="2">
    <location>
        <begin position="93"/>
        <end position="455"/>
    </location>
</feature>
<feature type="transmembrane region" description="Helical" evidence="1">
    <location>
        <begin position="339"/>
        <end position="357"/>
    </location>
</feature>
<dbReference type="GO" id="GO:0016747">
    <property type="term" value="F:acyltransferase activity, transferring groups other than amino-acyl groups"/>
    <property type="evidence" value="ECO:0007669"/>
    <property type="project" value="InterPro"/>
</dbReference>
<accession>A0AAI8Z8B0</accession>
<keyword evidence="1" id="KW-0812">Transmembrane</keyword>
<feature type="transmembrane region" description="Helical" evidence="1">
    <location>
        <begin position="141"/>
        <end position="162"/>
    </location>
</feature>
<feature type="transmembrane region" description="Helical" evidence="1">
    <location>
        <begin position="395"/>
        <end position="414"/>
    </location>
</feature>
<name>A0AAI8Z8B0_9PEZI</name>
<dbReference type="AlphaFoldDB" id="A0AAI8Z8B0"/>
<keyword evidence="1" id="KW-0472">Membrane</keyword>
<evidence type="ECO:0000259" key="2">
    <source>
        <dbReference type="Pfam" id="PF01757"/>
    </source>
</evidence>
<protein>
    <recommendedName>
        <fullName evidence="2">Acyltransferase 3 domain-containing protein</fullName>
    </recommendedName>
</protein>
<feature type="transmembrane region" description="Helical" evidence="1">
    <location>
        <begin position="478"/>
        <end position="499"/>
    </location>
</feature>